<accession>A0A2M8RZ14</accession>
<keyword evidence="4 8" id="KW-0238">DNA-binding</keyword>
<dbReference type="Pfam" id="PF03449">
    <property type="entry name" value="GreA_GreB_N"/>
    <property type="match status" value="1"/>
</dbReference>
<evidence type="ECO:0000256" key="8">
    <source>
        <dbReference type="HAMAP-Rule" id="MF_00105"/>
    </source>
</evidence>
<dbReference type="InterPro" id="IPR018151">
    <property type="entry name" value="TF_GreA/GreB_CS"/>
</dbReference>
<dbReference type="PROSITE" id="PS00830">
    <property type="entry name" value="GREAB_2"/>
    <property type="match status" value="1"/>
</dbReference>
<dbReference type="FunFam" id="1.10.287.180:FF:000001">
    <property type="entry name" value="Transcription elongation factor GreA"/>
    <property type="match status" value="1"/>
</dbReference>
<gene>
    <name evidence="8" type="primary">greA</name>
    <name evidence="12" type="ORF">CVP04_00600</name>
</gene>
<dbReference type="Gene3D" id="3.10.50.30">
    <property type="entry name" value="Transcription elongation factor, GreA/GreB, C-terminal domain"/>
    <property type="match status" value="1"/>
</dbReference>
<dbReference type="GO" id="GO:0003677">
    <property type="term" value="F:DNA binding"/>
    <property type="evidence" value="ECO:0007669"/>
    <property type="project" value="UniProtKB-UniRule"/>
</dbReference>
<dbReference type="InterPro" id="IPR028624">
    <property type="entry name" value="Tscrpt_elong_fac_GreA/B"/>
</dbReference>
<reference evidence="12 13" key="1">
    <citation type="submission" date="2017-11" db="EMBL/GenBank/DDBJ databases">
        <title>Reclassification of Bisgaard taxon 5 as Caviibacterium pharyngocola gen. nov., sp. nov.</title>
        <authorList>
            <person name="Christensen H."/>
        </authorList>
    </citation>
    <scope>NUCLEOTIDE SEQUENCE [LARGE SCALE GENOMIC DNA]</scope>
    <source>
        <strain evidence="12 13">7_3</strain>
    </source>
</reference>
<dbReference type="Pfam" id="PF01272">
    <property type="entry name" value="GreA_GreB"/>
    <property type="match status" value="1"/>
</dbReference>
<evidence type="ECO:0000256" key="6">
    <source>
        <dbReference type="ARBA" id="ARBA00024916"/>
    </source>
</evidence>
<evidence type="ECO:0000256" key="9">
    <source>
        <dbReference type="RuleBase" id="RU000556"/>
    </source>
</evidence>
<feature type="domain" description="Transcription elongation factor GreA/GreB C-terminal" evidence="10">
    <location>
        <begin position="83"/>
        <end position="157"/>
    </location>
</feature>
<feature type="domain" description="Transcription elongation factor GreA/GreB N-terminal" evidence="11">
    <location>
        <begin position="4"/>
        <end position="74"/>
    </location>
</feature>
<keyword evidence="13" id="KW-1185">Reference proteome</keyword>
<dbReference type="Proteomes" id="UP000230282">
    <property type="component" value="Unassembled WGS sequence"/>
</dbReference>
<comment type="function">
    <text evidence="6 8 9">Necessary for efficient RNA polymerase transcription elongation past template-encoded arresting sites. The arresting sites in DNA have the property of trapping a certain fraction of elongating RNA polymerases that pass through, resulting in locked ternary complexes. Cleavage of the nascent transcript by cleavage factors such as GreA or GreB allows the resumption of elongation from the new 3'terminus. GreA releases sequences of 2 to 3 nucleotides.</text>
</comment>
<comment type="caution">
    <text evidence="12">The sequence shown here is derived from an EMBL/GenBank/DDBJ whole genome shotgun (WGS) entry which is preliminary data.</text>
</comment>
<dbReference type="PIRSF" id="PIRSF006092">
    <property type="entry name" value="GreA_GreB"/>
    <property type="match status" value="1"/>
</dbReference>
<keyword evidence="3 8" id="KW-0805">Transcription regulation</keyword>
<dbReference type="InterPro" id="IPR036805">
    <property type="entry name" value="Tscrpt_elong_fac_GreA/B_N_sf"/>
</dbReference>
<dbReference type="InterPro" id="IPR036953">
    <property type="entry name" value="GreA/GreB_C_sf"/>
</dbReference>
<dbReference type="NCBIfam" id="NF001263">
    <property type="entry name" value="PRK00226.1-4"/>
    <property type="match status" value="1"/>
</dbReference>
<dbReference type="NCBIfam" id="NF001264">
    <property type="entry name" value="PRK00226.1-5"/>
    <property type="match status" value="1"/>
</dbReference>
<dbReference type="GO" id="GO:0006354">
    <property type="term" value="P:DNA-templated transcription elongation"/>
    <property type="evidence" value="ECO:0007669"/>
    <property type="project" value="TreeGrafter"/>
</dbReference>
<dbReference type="PANTHER" id="PTHR30437:SF4">
    <property type="entry name" value="TRANSCRIPTION ELONGATION FACTOR GREA"/>
    <property type="match status" value="1"/>
</dbReference>
<evidence type="ECO:0000256" key="4">
    <source>
        <dbReference type="ARBA" id="ARBA00023125"/>
    </source>
</evidence>
<dbReference type="PROSITE" id="PS00829">
    <property type="entry name" value="GREAB_1"/>
    <property type="match status" value="1"/>
</dbReference>
<evidence type="ECO:0000256" key="7">
    <source>
        <dbReference type="ARBA" id="ARBA00030776"/>
    </source>
</evidence>
<dbReference type="AlphaFoldDB" id="A0A2M8RZ14"/>
<evidence type="ECO:0000256" key="5">
    <source>
        <dbReference type="ARBA" id="ARBA00023163"/>
    </source>
</evidence>
<dbReference type="InterPro" id="IPR001437">
    <property type="entry name" value="Tscrpt_elong_fac_GreA/B_C"/>
</dbReference>
<dbReference type="PANTHER" id="PTHR30437">
    <property type="entry name" value="TRANSCRIPTION ELONGATION FACTOR GREA"/>
    <property type="match status" value="1"/>
</dbReference>
<dbReference type="NCBIfam" id="NF001261">
    <property type="entry name" value="PRK00226.1-2"/>
    <property type="match status" value="1"/>
</dbReference>
<evidence type="ECO:0000256" key="3">
    <source>
        <dbReference type="ARBA" id="ARBA00023015"/>
    </source>
</evidence>
<dbReference type="NCBIfam" id="TIGR01462">
    <property type="entry name" value="greA"/>
    <property type="match status" value="1"/>
</dbReference>
<sequence length="158" mass="17523">MQQIPMTVRGAEQLRQELDFLKNVRRPEIIKAIAEAREHGDLKENAEYHAAREQQGFCEGRIQEIEGKLSNCQVIDVTKLPNNGKVIFGATVVLLNTATEDEVTYQIVGDDEADIKQGLISVNSPIARGLIGKETDDTVNIVTPGGTVEFEIVEVEYK</sequence>
<keyword evidence="12" id="KW-0648">Protein biosynthesis</keyword>
<evidence type="ECO:0000256" key="2">
    <source>
        <dbReference type="ARBA" id="ARBA00013729"/>
    </source>
</evidence>
<dbReference type="SUPFAM" id="SSF54534">
    <property type="entry name" value="FKBP-like"/>
    <property type="match status" value="1"/>
</dbReference>
<protein>
    <recommendedName>
        <fullName evidence="2 8">Transcription elongation factor GreA</fullName>
    </recommendedName>
    <alternativeName>
        <fullName evidence="7 8">Transcript cleavage factor GreA</fullName>
    </alternativeName>
</protein>
<dbReference type="RefSeq" id="WP_100295713.1">
    <property type="nucleotide sequence ID" value="NZ_PHGZ01000003.1"/>
</dbReference>
<dbReference type="GO" id="GO:0003746">
    <property type="term" value="F:translation elongation factor activity"/>
    <property type="evidence" value="ECO:0007669"/>
    <property type="project" value="UniProtKB-KW"/>
</dbReference>
<organism evidence="12 13">
    <name type="scientific">Caviibacterium pharyngocola</name>
    <dbReference type="NCBI Taxonomy" id="28159"/>
    <lineage>
        <taxon>Bacteria</taxon>
        <taxon>Pseudomonadati</taxon>
        <taxon>Pseudomonadota</taxon>
        <taxon>Gammaproteobacteria</taxon>
        <taxon>Pasteurellales</taxon>
        <taxon>Pasteurellaceae</taxon>
        <taxon>Caviibacterium</taxon>
    </lineage>
</organism>
<evidence type="ECO:0000259" key="11">
    <source>
        <dbReference type="Pfam" id="PF03449"/>
    </source>
</evidence>
<evidence type="ECO:0000259" key="10">
    <source>
        <dbReference type="Pfam" id="PF01272"/>
    </source>
</evidence>
<keyword evidence="12" id="KW-0251">Elongation factor</keyword>
<evidence type="ECO:0000256" key="1">
    <source>
        <dbReference type="ARBA" id="ARBA00008213"/>
    </source>
</evidence>
<dbReference type="InterPro" id="IPR022691">
    <property type="entry name" value="Tscrpt_elong_fac_GreA/B_N"/>
</dbReference>
<dbReference type="OrthoDB" id="9808774at2"/>
<dbReference type="Gene3D" id="1.10.287.180">
    <property type="entry name" value="Transcription elongation factor, GreA/GreB, N-terminal domain"/>
    <property type="match status" value="1"/>
</dbReference>
<dbReference type="GO" id="GO:0032784">
    <property type="term" value="P:regulation of DNA-templated transcription elongation"/>
    <property type="evidence" value="ECO:0007669"/>
    <property type="project" value="UniProtKB-UniRule"/>
</dbReference>
<dbReference type="EMBL" id="PHGZ01000003">
    <property type="protein sequence ID" value="PJG84118.1"/>
    <property type="molecule type" value="Genomic_DNA"/>
</dbReference>
<dbReference type="InterPro" id="IPR023459">
    <property type="entry name" value="Tscrpt_elong_fac_GreA/B_fam"/>
</dbReference>
<comment type="similarity">
    <text evidence="1 8 9">Belongs to the GreA/GreB family.</text>
</comment>
<evidence type="ECO:0000313" key="12">
    <source>
        <dbReference type="EMBL" id="PJG84118.1"/>
    </source>
</evidence>
<name>A0A2M8RZ14_9PAST</name>
<keyword evidence="5 8" id="KW-0804">Transcription</keyword>
<proteinExistence type="inferred from homology"/>
<evidence type="ECO:0000313" key="13">
    <source>
        <dbReference type="Proteomes" id="UP000230282"/>
    </source>
</evidence>
<dbReference type="InterPro" id="IPR006359">
    <property type="entry name" value="Tscrpt_elong_fac_GreA"/>
</dbReference>
<dbReference type="SUPFAM" id="SSF46557">
    <property type="entry name" value="GreA transcript cleavage protein, N-terminal domain"/>
    <property type="match status" value="1"/>
</dbReference>
<dbReference type="GO" id="GO:0070063">
    <property type="term" value="F:RNA polymerase binding"/>
    <property type="evidence" value="ECO:0007669"/>
    <property type="project" value="InterPro"/>
</dbReference>
<dbReference type="HAMAP" id="MF_00105">
    <property type="entry name" value="GreA_GreB"/>
    <property type="match status" value="1"/>
</dbReference>
<dbReference type="FunFam" id="3.10.50.30:FF:000001">
    <property type="entry name" value="Transcription elongation factor GreA"/>
    <property type="match status" value="1"/>
</dbReference>